<protein>
    <submittedName>
        <fullName evidence="2">Uncharacterized protein</fullName>
    </submittedName>
</protein>
<gene>
    <name evidence="2" type="ORF">AB5J56_04100</name>
</gene>
<keyword evidence="1" id="KW-0732">Signal</keyword>
<organism evidence="2">
    <name type="scientific">Streptomyces sp. R21</name>
    <dbReference type="NCBI Taxonomy" id="3238627"/>
    <lineage>
        <taxon>Bacteria</taxon>
        <taxon>Bacillati</taxon>
        <taxon>Actinomycetota</taxon>
        <taxon>Actinomycetes</taxon>
        <taxon>Kitasatosporales</taxon>
        <taxon>Streptomycetaceae</taxon>
        <taxon>Streptomyces</taxon>
    </lineage>
</organism>
<evidence type="ECO:0000256" key="1">
    <source>
        <dbReference type="SAM" id="SignalP"/>
    </source>
</evidence>
<reference evidence="2" key="1">
    <citation type="submission" date="2024-07" db="EMBL/GenBank/DDBJ databases">
        <authorList>
            <person name="Yu S.T."/>
        </authorList>
    </citation>
    <scope>NUCLEOTIDE SEQUENCE</scope>
    <source>
        <strain evidence="2">R21</strain>
    </source>
</reference>
<accession>A0AB39P0S6</accession>
<feature type="chain" id="PRO_5044267335" evidence="1">
    <location>
        <begin position="36"/>
        <end position="312"/>
    </location>
</feature>
<sequence length="312" mass="31853">MLKRPPSRRTLRASSRGSLRACAVAALLATGLGMAATGPAPAAAVHRSPAALASVPVSAPVPGTLCAHAGTLKGKGGQRAAVSLCVSTGSRVMTVSAPAACRRAGESVRYACRTSGSWTVRRAGEDVASGPLPGGTEYPGPATYRVSGTVHVQSSSAGVDLTGQVHASLTLVEPKQVPTHHISVDRSVVRANATTTLTYTVARDSEQGDGSARFGLIGQEASGVRLTTADPRCVNPLTGRYPSTKRNMFALDCTPTDLQPGHPSTIVVRVTVKKACGAIVSKLGYWMPQGQGSSAGGMISGPTVTCSRSKGL</sequence>
<feature type="signal peptide" evidence="1">
    <location>
        <begin position="1"/>
        <end position="35"/>
    </location>
</feature>
<dbReference type="RefSeq" id="WP_369230109.1">
    <property type="nucleotide sequence ID" value="NZ_CP163435.1"/>
</dbReference>
<dbReference type="AlphaFoldDB" id="A0AB39P0S6"/>
<dbReference type="EMBL" id="CP163435">
    <property type="protein sequence ID" value="XDQ23924.1"/>
    <property type="molecule type" value="Genomic_DNA"/>
</dbReference>
<proteinExistence type="predicted"/>
<evidence type="ECO:0000313" key="2">
    <source>
        <dbReference type="EMBL" id="XDQ23924.1"/>
    </source>
</evidence>
<name>A0AB39P0S6_9ACTN</name>